<organism evidence="2 3">
    <name type="scientific">Lymnaea stagnalis</name>
    <name type="common">Great pond snail</name>
    <name type="synonym">Helix stagnalis</name>
    <dbReference type="NCBI Taxonomy" id="6523"/>
    <lineage>
        <taxon>Eukaryota</taxon>
        <taxon>Metazoa</taxon>
        <taxon>Spiralia</taxon>
        <taxon>Lophotrochozoa</taxon>
        <taxon>Mollusca</taxon>
        <taxon>Gastropoda</taxon>
        <taxon>Heterobranchia</taxon>
        <taxon>Euthyneura</taxon>
        <taxon>Panpulmonata</taxon>
        <taxon>Hygrophila</taxon>
        <taxon>Lymnaeoidea</taxon>
        <taxon>Lymnaeidae</taxon>
        <taxon>Lymnaea</taxon>
    </lineage>
</organism>
<sequence length="117" mass="13230">MLWKSLTRLEKNSDHCRTCRLQYMSMLSPTIKSGESSCKDCHEAERNAAKTGADNKEAKAKKRTSWRYWPECGASNTTAKQQNQNDKPVNDRATSRRPSPSDVQQKSEQCHKPSKGG</sequence>
<evidence type="ECO:0000256" key="1">
    <source>
        <dbReference type="SAM" id="MobiDB-lite"/>
    </source>
</evidence>
<feature type="compositionally biased region" description="Polar residues" evidence="1">
    <location>
        <begin position="74"/>
        <end position="87"/>
    </location>
</feature>
<dbReference type="EMBL" id="CAXITT010000158">
    <property type="protein sequence ID" value="CAL1533998.1"/>
    <property type="molecule type" value="Genomic_DNA"/>
</dbReference>
<feature type="region of interest" description="Disordered" evidence="1">
    <location>
        <begin position="46"/>
        <end position="117"/>
    </location>
</feature>
<evidence type="ECO:0000313" key="3">
    <source>
        <dbReference type="Proteomes" id="UP001497497"/>
    </source>
</evidence>
<accession>A0AAV2HKD1</accession>
<evidence type="ECO:0000313" key="2">
    <source>
        <dbReference type="EMBL" id="CAL1533998.1"/>
    </source>
</evidence>
<dbReference type="Proteomes" id="UP001497497">
    <property type="component" value="Unassembled WGS sequence"/>
</dbReference>
<reference evidence="2 3" key="1">
    <citation type="submission" date="2024-04" db="EMBL/GenBank/DDBJ databases">
        <authorList>
            <consortium name="Genoscope - CEA"/>
            <person name="William W."/>
        </authorList>
    </citation>
    <scope>NUCLEOTIDE SEQUENCE [LARGE SCALE GENOMIC DNA]</scope>
</reference>
<gene>
    <name evidence="2" type="ORF">GSLYS_00007958001</name>
</gene>
<feature type="non-terminal residue" evidence="2">
    <location>
        <position position="117"/>
    </location>
</feature>
<comment type="caution">
    <text evidence="2">The sequence shown here is derived from an EMBL/GenBank/DDBJ whole genome shotgun (WGS) entry which is preliminary data.</text>
</comment>
<keyword evidence="3" id="KW-1185">Reference proteome</keyword>
<name>A0AAV2HKD1_LYMST</name>
<feature type="compositionally biased region" description="Polar residues" evidence="1">
    <location>
        <begin position="96"/>
        <end position="107"/>
    </location>
</feature>
<feature type="compositionally biased region" description="Basic and acidic residues" evidence="1">
    <location>
        <begin position="46"/>
        <end position="58"/>
    </location>
</feature>
<protein>
    <submittedName>
        <fullName evidence="2">Uncharacterized protein</fullName>
    </submittedName>
</protein>
<dbReference type="AlphaFoldDB" id="A0AAV2HKD1"/>
<proteinExistence type="predicted"/>